<organism evidence="2 3">
    <name type="scientific">Rhodococcus spelaei</name>
    <dbReference type="NCBI Taxonomy" id="2546320"/>
    <lineage>
        <taxon>Bacteria</taxon>
        <taxon>Bacillati</taxon>
        <taxon>Actinomycetota</taxon>
        <taxon>Actinomycetes</taxon>
        <taxon>Mycobacteriales</taxon>
        <taxon>Nocardiaceae</taxon>
        <taxon>Rhodococcus</taxon>
    </lineage>
</organism>
<accession>A0A541BRH0</accession>
<keyword evidence="1" id="KW-0732">Signal</keyword>
<proteinExistence type="predicted"/>
<feature type="signal peptide" evidence="1">
    <location>
        <begin position="1"/>
        <end position="33"/>
    </location>
</feature>
<dbReference type="AlphaFoldDB" id="A0A541BRH0"/>
<dbReference type="RefSeq" id="WP_142094984.1">
    <property type="nucleotide sequence ID" value="NZ_VIGH01000001.1"/>
</dbReference>
<protein>
    <submittedName>
        <fullName evidence="2">Uncharacterized protein</fullName>
    </submittedName>
</protein>
<evidence type="ECO:0000313" key="2">
    <source>
        <dbReference type="EMBL" id="TQF74899.1"/>
    </source>
</evidence>
<dbReference type="Proteomes" id="UP000316256">
    <property type="component" value="Unassembled WGS sequence"/>
</dbReference>
<comment type="caution">
    <text evidence="2">The sequence shown here is derived from an EMBL/GenBank/DDBJ whole genome shotgun (WGS) entry which is preliminary data.</text>
</comment>
<evidence type="ECO:0000313" key="3">
    <source>
        <dbReference type="Proteomes" id="UP000316256"/>
    </source>
</evidence>
<reference evidence="2 3" key="1">
    <citation type="submission" date="2019-06" db="EMBL/GenBank/DDBJ databases">
        <title>Rhodococcus spaelei sp. nov., isolated from a cave.</title>
        <authorList>
            <person name="Lee S.D."/>
        </authorList>
    </citation>
    <scope>NUCLEOTIDE SEQUENCE [LARGE SCALE GENOMIC DNA]</scope>
    <source>
        <strain evidence="2 3">C9-5</strain>
    </source>
</reference>
<gene>
    <name evidence="2" type="ORF">FK531_02200</name>
</gene>
<sequence>MFTTKKIGFSAGLLAAGVATTSAALIAAPIANANVMIPGEISGGNGCATKFDTTPGGKITITNPGPVDPATLNGITVTPPFPPGSAPSLPMATGGVITVNTGTPNFSVGVASIGGTYDITNGGIHTTCTIVPSLVIEQ</sequence>
<evidence type="ECO:0000256" key="1">
    <source>
        <dbReference type="SAM" id="SignalP"/>
    </source>
</evidence>
<dbReference type="EMBL" id="VIGH01000001">
    <property type="protein sequence ID" value="TQF74899.1"/>
    <property type="molecule type" value="Genomic_DNA"/>
</dbReference>
<feature type="chain" id="PRO_5021789502" evidence="1">
    <location>
        <begin position="34"/>
        <end position="138"/>
    </location>
</feature>
<name>A0A541BRH0_9NOCA</name>
<keyword evidence="3" id="KW-1185">Reference proteome</keyword>